<dbReference type="GO" id="GO:0005524">
    <property type="term" value="F:ATP binding"/>
    <property type="evidence" value="ECO:0007669"/>
    <property type="project" value="UniProtKB-UniRule"/>
</dbReference>
<evidence type="ECO:0000256" key="5">
    <source>
        <dbReference type="ARBA" id="ARBA00022833"/>
    </source>
</evidence>
<dbReference type="InterPro" id="IPR013083">
    <property type="entry name" value="Znf_RING/FYVE/PHD"/>
</dbReference>
<feature type="binding site" evidence="8">
    <location>
        <position position="1422"/>
    </location>
    <ligand>
        <name>ATP</name>
        <dbReference type="ChEBI" id="CHEBI:30616"/>
    </ligand>
</feature>
<dbReference type="SUPFAM" id="SSF48371">
    <property type="entry name" value="ARM repeat"/>
    <property type="match status" value="1"/>
</dbReference>
<dbReference type="SUPFAM" id="SSF57850">
    <property type="entry name" value="RING/U-box"/>
    <property type="match status" value="1"/>
</dbReference>
<organism evidence="13 14">
    <name type="scientific">Petrolisthes cinctipes</name>
    <name type="common">Flat porcelain crab</name>
    <dbReference type="NCBI Taxonomy" id="88211"/>
    <lineage>
        <taxon>Eukaryota</taxon>
        <taxon>Metazoa</taxon>
        <taxon>Ecdysozoa</taxon>
        <taxon>Arthropoda</taxon>
        <taxon>Crustacea</taxon>
        <taxon>Multicrustacea</taxon>
        <taxon>Malacostraca</taxon>
        <taxon>Eumalacostraca</taxon>
        <taxon>Eucarida</taxon>
        <taxon>Decapoda</taxon>
        <taxon>Pleocyemata</taxon>
        <taxon>Anomura</taxon>
        <taxon>Galatheoidea</taxon>
        <taxon>Porcellanidae</taxon>
        <taxon>Petrolisthes</taxon>
    </lineage>
</organism>
<dbReference type="InterPro" id="IPR000719">
    <property type="entry name" value="Prot_kinase_dom"/>
</dbReference>
<gene>
    <name evidence="13" type="ORF">Pcinc_001456</name>
</gene>
<feature type="compositionally biased region" description="Pro residues" evidence="9">
    <location>
        <begin position="394"/>
        <end position="413"/>
    </location>
</feature>
<dbReference type="PROSITE" id="PS00108">
    <property type="entry name" value="PROTEIN_KINASE_ST"/>
    <property type="match status" value="1"/>
</dbReference>
<protein>
    <recommendedName>
        <fullName evidence="15">Mitogen-activated protein kinase kinase kinase 1</fullName>
    </recommendedName>
</protein>
<keyword evidence="1" id="KW-0808">Transferase</keyword>
<dbReference type="Pfam" id="PF00069">
    <property type="entry name" value="Pkinase"/>
    <property type="match status" value="1"/>
</dbReference>
<dbReference type="SMART" id="SM00220">
    <property type="entry name" value="S_TKc"/>
    <property type="match status" value="1"/>
</dbReference>
<evidence type="ECO:0000256" key="3">
    <source>
        <dbReference type="ARBA" id="ARBA00022771"/>
    </source>
</evidence>
<dbReference type="Gene3D" id="1.25.10.10">
    <property type="entry name" value="Leucine-rich Repeat Variant"/>
    <property type="match status" value="1"/>
</dbReference>
<feature type="region of interest" description="Disordered" evidence="9">
    <location>
        <begin position="1"/>
        <end position="61"/>
    </location>
</feature>
<feature type="compositionally biased region" description="Low complexity" evidence="9">
    <location>
        <begin position="625"/>
        <end position="640"/>
    </location>
</feature>
<dbReference type="InterPro" id="IPR011009">
    <property type="entry name" value="Kinase-like_dom_sf"/>
</dbReference>
<feature type="compositionally biased region" description="Low complexity" evidence="9">
    <location>
        <begin position="76"/>
        <end position="85"/>
    </location>
</feature>
<feature type="compositionally biased region" description="Low complexity" evidence="9">
    <location>
        <begin position="474"/>
        <end position="491"/>
    </location>
</feature>
<feature type="compositionally biased region" description="Low complexity" evidence="9">
    <location>
        <begin position="335"/>
        <end position="353"/>
    </location>
</feature>
<comment type="caution">
    <text evidence="13">The sequence shown here is derived from an EMBL/GenBank/DDBJ whole genome shotgun (WGS) entry which is preliminary data.</text>
</comment>
<dbReference type="PROSITE" id="PS50011">
    <property type="entry name" value="PROTEIN_KINASE_DOM"/>
    <property type="match status" value="1"/>
</dbReference>
<dbReference type="GO" id="GO:0004672">
    <property type="term" value="F:protein kinase activity"/>
    <property type="evidence" value="ECO:0007669"/>
    <property type="project" value="InterPro"/>
</dbReference>
<dbReference type="SUPFAM" id="SSF56112">
    <property type="entry name" value="Protein kinase-like (PK-like)"/>
    <property type="match status" value="1"/>
</dbReference>
<feature type="compositionally biased region" description="Low complexity" evidence="9">
    <location>
        <begin position="219"/>
        <end position="246"/>
    </location>
</feature>
<dbReference type="Gene3D" id="1.10.510.10">
    <property type="entry name" value="Transferase(Phosphotransferase) domain 1"/>
    <property type="match status" value="1"/>
</dbReference>
<evidence type="ECO:0000313" key="13">
    <source>
        <dbReference type="EMBL" id="KAK3894798.1"/>
    </source>
</evidence>
<keyword evidence="14" id="KW-1185">Reference proteome</keyword>
<feature type="region of interest" description="Disordered" evidence="9">
    <location>
        <begin position="713"/>
        <end position="734"/>
    </location>
</feature>
<dbReference type="PANTHER" id="PTHR48016">
    <property type="entry name" value="MAP KINASE KINASE KINASE SSK2-RELATED-RELATED"/>
    <property type="match status" value="1"/>
</dbReference>
<evidence type="ECO:0000259" key="11">
    <source>
        <dbReference type="PROSITE" id="PS50089"/>
    </source>
</evidence>
<keyword evidence="6 8" id="KW-0067">ATP-binding</keyword>
<evidence type="ECO:0000256" key="4">
    <source>
        <dbReference type="ARBA" id="ARBA00022777"/>
    </source>
</evidence>
<feature type="compositionally biased region" description="Low complexity" evidence="9">
    <location>
        <begin position="766"/>
        <end position="783"/>
    </location>
</feature>
<dbReference type="Proteomes" id="UP001286313">
    <property type="component" value="Unassembled WGS sequence"/>
</dbReference>
<feature type="domain" description="RING-type" evidence="11">
    <location>
        <begin position="654"/>
        <end position="703"/>
    </location>
</feature>
<dbReference type="PANTHER" id="PTHR48016:SF56">
    <property type="entry name" value="MAPKK KINASE"/>
    <property type="match status" value="1"/>
</dbReference>
<accession>A0AAE1GRA2</accession>
<feature type="compositionally biased region" description="Low complexity" evidence="9">
    <location>
        <begin position="444"/>
        <end position="467"/>
    </location>
</feature>
<feature type="compositionally biased region" description="Gly residues" evidence="9">
    <location>
        <begin position="323"/>
        <end position="334"/>
    </location>
</feature>
<feature type="compositionally biased region" description="Polar residues" evidence="9">
    <location>
        <begin position="159"/>
        <end position="172"/>
    </location>
</feature>
<evidence type="ECO:0000259" key="10">
    <source>
        <dbReference type="PROSITE" id="PS50011"/>
    </source>
</evidence>
<evidence type="ECO:0000256" key="1">
    <source>
        <dbReference type="ARBA" id="ARBA00022679"/>
    </source>
</evidence>
<dbReference type="InterPro" id="IPR011989">
    <property type="entry name" value="ARM-like"/>
</dbReference>
<dbReference type="FunFam" id="1.10.510.10:FF:000286">
    <property type="entry name" value="Mitogen-activated protein kinase kinase kinase 1 (Predicted)"/>
    <property type="match status" value="1"/>
</dbReference>
<dbReference type="CDD" id="cd16494">
    <property type="entry name" value="RING-CH-C4HC3_ZSWM2"/>
    <property type="match status" value="1"/>
</dbReference>
<dbReference type="PROSITE" id="PS50089">
    <property type="entry name" value="ZF_RING_2"/>
    <property type="match status" value="1"/>
</dbReference>
<feature type="compositionally biased region" description="Polar residues" evidence="9">
    <location>
        <begin position="750"/>
        <end position="765"/>
    </location>
</feature>
<proteinExistence type="predicted"/>
<feature type="compositionally biased region" description="Gly residues" evidence="9">
    <location>
        <begin position="601"/>
        <end position="622"/>
    </location>
</feature>
<dbReference type="Pfam" id="PF04434">
    <property type="entry name" value="SWIM"/>
    <property type="match status" value="1"/>
</dbReference>
<keyword evidence="5" id="KW-0862">Zinc</keyword>
<feature type="domain" description="Protein kinase" evidence="10">
    <location>
        <begin position="1393"/>
        <end position="1658"/>
    </location>
</feature>
<keyword evidence="3 7" id="KW-0479">Metal-binding</keyword>
<evidence type="ECO:0000256" key="8">
    <source>
        <dbReference type="PROSITE-ProRule" id="PRU10141"/>
    </source>
</evidence>
<evidence type="ECO:0000256" key="6">
    <source>
        <dbReference type="ARBA" id="ARBA00022840"/>
    </source>
</evidence>
<feature type="compositionally biased region" description="Polar residues" evidence="9">
    <location>
        <begin position="9"/>
        <end position="23"/>
    </location>
</feature>
<dbReference type="InterPro" id="IPR017441">
    <property type="entry name" value="Protein_kinase_ATP_BS"/>
</dbReference>
<dbReference type="InterPro" id="IPR007527">
    <property type="entry name" value="Znf_SWIM"/>
</dbReference>
<keyword evidence="4" id="KW-0418">Kinase</keyword>
<feature type="region of interest" description="Disordered" evidence="9">
    <location>
        <begin position="74"/>
        <end position="497"/>
    </location>
</feature>
<feature type="region of interest" description="Disordered" evidence="9">
    <location>
        <begin position="592"/>
        <end position="650"/>
    </location>
</feature>
<evidence type="ECO:0000256" key="2">
    <source>
        <dbReference type="ARBA" id="ARBA00022741"/>
    </source>
</evidence>
<sequence length="1663" mass="177090">MSAHAANSRLANSFSSQTHTTARSPPIETGNVADNSVKQREGSVSGGTPCNGARPSAPPCSAVAINSAKSVNTTCVSASGVSSSDHSSKHVHANSTSNSERGREGGEGGGTVMYSARGLTSTADRSHSGNSAAERNHRLASTADRSQNNAGGTDRSHSHASTAERNGSNAGERSSPGAVRRGGEAGRQSRMDATGFRLRLRKGGGEGVTKKGPMVAKHPSASSTSPCSTTTATTSTLAHPTTSSAAKEVRSPVGAGPPLLGSHRRRPVSPDPRPHPSRARPTPQPPRDSPRTSPRTSPRSSPKNSPVRQLRERSVSPRRYVSRGGGGVGGGGVSSRGSSTRVTPSPPGKRSTPPTSPRARRQRSPSSTGTTRRHSPRLADPSARTTRPRTLPSRTPPAPTTPSSPVTPIPTPLTPVTAPGPLATPPPTTVPPPRVPSPTPNHASVSSKRPPSPSSSSSGGRAASPSTTRPPSPRGTSPRGRGASPGSRGPAMSEEAVRARVRRALKARLYLLHQPGPNSFTVGGDSPTHKYKVIIGPQTCSCGHGPYCVHVLFVMVRVLQVAEVDPVLVTGALKDYEVEQLMNAYQERLTKAARKRRSSTGGSGAGGQLTVGKAGAGGGVGGRHTPSSTPSTSISGPSTTQHQESSSGEDEPLCPICLMCMVEGESLVTCEGGCRNLLHHHCMSVWAAHRHAQGLPLLCPLCRAPWPLKHHARLTPTQPHRHGRTESPPYSTTRTTAEYSAPVMSASFSGVSYSGRQSPSEPMTRSLSSAYPSPSSNFPPSLSHYPPPTAQFPYTDSAYSSPAGGSAYPPTVRGEVSAAIVASASESAVPLPRSEPIPAEHEKAAAEWVRVFGPELVGCLFSRDWAVRETGLRRLSHEVVKVLHWDRLVTQEEERGDVVNCCANILAQVANDPVYKVYLACLRCLRALLAHLSPTSAQVGGLRELFQPLVHTLLLKCADGNRRTSQISVDSILELCRGQEGELALATQLPAPTPTMALAPGPGLGGISFVLSCILDDAAPQEAPWQWLLGRLCVLERLVDTCPSEFQLQYQSLQPAESGYKLQHYDRLMTVVEFAFRALGSSHATVAKLARRVYICGARFAAAEPAVFHQVCDMLAKLDVSLQMRLKRRLRSMQGTHGDRRAALARLEGKLSLATWDLGDTAGPRLVRSVSHSPSRMLAALRSSSQSPARQPAPSPSPSQAPVSNQTTKKDNERSVKGGPPGPTSSPPRPTHLPLDCFEAKFKEKQAKLRLYHKTRGRQDTPFLVQHVAVSPGLGPPQPRPHRWGGVGGTLYKGGLSQSQGDALDVSPQTPVAAVAPPRFSFKDVVSTPATPTAPHCTPVRETGPGLDLTLTAQQAPFPIIPGLDLLPAHLGDAVHPYEQNVEGGQYEEGRDWVKGPLLGTGAFSSCYQARDVRTGTLMAVKQVSFCRNSEEEQERVEASVEEEILIMSRLNHGNIVRLLGSSRHSTSFSVFTEWMAGGSVATMLDKYGIFSEQVILKYTRQVLVGLAYLHDNKILHRDLKGANLLVDSTGHWLRIADFGTAARMASKSTVTGEFQGQLLGTIAFMAPEVLRGEDYGRSCDVWSVGCCVIEMATTKPPWGADYVSNQLKLMYKIATSSGPPSVPDTLSDQTRDLALHCLKIRSEDRPPARELIQHSCFKTQPP</sequence>
<dbReference type="InterPro" id="IPR016024">
    <property type="entry name" value="ARM-type_fold"/>
</dbReference>
<dbReference type="GO" id="GO:0008270">
    <property type="term" value="F:zinc ion binding"/>
    <property type="evidence" value="ECO:0007669"/>
    <property type="project" value="UniProtKB-KW"/>
</dbReference>
<name>A0AAE1GRA2_PETCI</name>
<evidence type="ECO:0000256" key="9">
    <source>
        <dbReference type="SAM" id="MobiDB-lite"/>
    </source>
</evidence>
<evidence type="ECO:0000259" key="12">
    <source>
        <dbReference type="PROSITE" id="PS50966"/>
    </source>
</evidence>
<evidence type="ECO:0000313" key="14">
    <source>
        <dbReference type="Proteomes" id="UP001286313"/>
    </source>
</evidence>
<feature type="compositionally biased region" description="Basic residues" evidence="9">
    <location>
        <begin position="713"/>
        <end position="723"/>
    </location>
</feature>
<feature type="region of interest" description="Disordered" evidence="9">
    <location>
        <begin position="1164"/>
        <end position="1234"/>
    </location>
</feature>
<dbReference type="EMBL" id="JAWQEG010000091">
    <property type="protein sequence ID" value="KAK3894798.1"/>
    <property type="molecule type" value="Genomic_DNA"/>
</dbReference>
<feature type="compositionally biased region" description="Pro residues" evidence="9">
    <location>
        <begin position="1220"/>
        <end position="1231"/>
    </location>
</feature>
<feature type="compositionally biased region" description="Basic and acidic residues" evidence="9">
    <location>
        <begin position="181"/>
        <end position="190"/>
    </location>
</feature>
<feature type="compositionally biased region" description="Low complexity" evidence="9">
    <location>
        <begin position="381"/>
        <end position="393"/>
    </location>
</feature>
<feature type="region of interest" description="Disordered" evidence="9">
    <location>
        <begin position="750"/>
        <end position="789"/>
    </location>
</feature>
<keyword evidence="3 7" id="KW-0863">Zinc-finger</keyword>
<evidence type="ECO:0008006" key="15">
    <source>
        <dbReference type="Google" id="ProtNLM"/>
    </source>
</evidence>
<dbReference type="Gene3D" id="3.30.40.10">
    <property type="entry name" value="Zinc/RING finger domain, C3HC4 (zinc finger)"/>
    <property type="match status" value="1"/>
</dbReference>
<feature type="compositionally biased region" description="Low complexity" evidence="9">
    <location>
        <begin position="291"/>
        <end position="302"/>
    </location>
</feature>
<reference evidence="13" key="1">
    <citation type="submission" date="2023-10" db="EMBL/GenBank/DDBJ databases">
        <title>Genome assemblies of two species of porcelain crab, Petrolisthes cinctipes and Petrolisthes manimaculis (Anomura: Porcellanidae).</title>
        <authorList>
            <person name="Angst P."/>
        </authorList>
    </citation>
    <scope>NUCLEOTIDE SEQUENCE</scope>
    <source>
        <strain evidence="13">PB745_01</strain>
        <tissue evidence="13">Gill</tissue>
    </source>
</reference>
<dbReference type="Pfam" id="PF21040">
    <property type="entry name" value="CEP104-like_TOG"/>
    <property type="match status" value="1"/>
</dbReference>
<dbReference type="PROSITE" id="PS00107">
    <property type="entry name" value="PROTEIN_KINASE_ATP"/>
    <property type="match status" value="1"/>
</dbReference>
<dbReference type="InterPro" id="IPR008271">
    <property type="entry name" value="Ser/Thr_kinase_AS"/>
</dbReference>
<dbReference type="InterPro" id="IPR050538">
    <property type="entry name" value="MAP_kinase_kinase_kinase"/>
</dbReference>
<dbReference type="InterPro" id="IPR001841">
    <property type="entry name" value="Znf_RING"/>
</dbReference>
<feature type="compositionally biased region" description="Low complexity" evidence="9">
    <location>
        <begin position="1178"/>
        <end position="1190"/>
    </location>
</feature>
<dbReference type="PROSITE" id="PS50966">
    <property type="entry name" value="ZF_SWIM"/>
    <property type="match status" value="1"/>
</dbReference>
<feature type="compositionally biased region" description="Pro residues" evidence="9">
    <location>
        <begin position="422"/>
        <end position="439"/>
    </location>
</feature>
<feature type="domain" description="SWIM-type" evidence="12">
    <location>
        <begin position="531"/>
        <end position="559"/>
    </location>
</feature>
<keyword evidence="2 8" id="KW-0547">Nucleotide-binding</keyword>
<feature type="compositionally biased region" description="Polar residues" evidence="9">
    <location>
        <begin position="118"/>
        <end position="133"/>
    </location>
</feature>
<evidence type="ECO:0000256" key="7">
    <source>
        <dbReference type="PROSITE-ProRule" id="PRU00175"/>
    </source>
</evidence>